<comment type="caution">
    <text evidence="1">The sequence shown here is derived from an EMBL/GenBank/DDBJ whole genome shotgun (WGS) entry which is preliminary data.</text>
</comment>
<protein>
    <submittedName>
        <fullName evidence="1">Uncharacterized protein</fullName>
    </submittedName>
</protein>
<sequence>MDPFEPLEIGFEAAIGFRVECHSPLSEYFNRTISVRFGDMVPRGQHLVNGSIRQTLDAYLSWKHIPTPFIAFFDSWERALRWRNFLIQRRTAKTIVIIAVWLEGKLGVYDARAAAVALGYPRDRLDFHVGEFLVYGGISANEYRIIASLEVDTSPTRPCLLCPLLNEPVPALSAAIPTCGGLWGDSAGFNTAILRQKMLDFTPDPDQMRLCALVLSLGGYGLWLEVRGHPSLGIIHILQTGSNTFLRSQYYFFARRVRNNDGKERLVFVPGHDQDEIHALENLSL</sequence>
<dbReference type="EMBL" id="MU394358">
    <property type="protein sequence ID" value="KAI6083107.1"/>
    <property type="molecule type" value="Genomic_DNA"/>
</dbReference>
<organism evidence="1 2">
    <name type="scientific">Hypoxylon rubiginosum</name>
    <dbReference type="NCBI Taxonomy" id="110542"/>
    <lineage>
        <taxon>Eukaryota</taxon>
        <taxon>Fungi</taxon>
        <taxon>Dikarya</taxon>
        <taxon>Ascomycota</taxon>
        <taxon>Pezizomycotina</taxon>
        <taxon>Sordariomycetes</taxon>
        <taxon>Xylariomycetidae</taxon>
        <taxon>Xylariales</taxon>
        <taxon>Hypoxylaceae</taxon>
        <taxon>Hypoxylon</taxon>
    </lineage>
</organism>
<keyword evidence="2" id="KW-1185">Reference proteome</keyword>
<evidence type="ECO:0000313" key="1">
    <source>
        <dbReference type="EMBL" id="KAI6083107.1"/>
    </source>
</evidence>
<name>A0ACC0CRT5_9PEZI</name>
<evidence type="ECO:0000313" key="2">
    <source>
        <dbReference type="Proteomes" id="UP001497680"/>
    </source>
</evidence>
<accession>A0ACC0CRT5</accession>
<reference evidence="1 2" key="1">
    <citation type="journal article" date="2022" name="New Phytol.">
        <title>Ecological generalism drives hyperdiversity of secondary metabolite gene clusters in xylarialean endophytes.</title>
        <authorList>
            <person name="Franco M.E.E."/>
            <person name="Wisecaver J.H."/>
            <person name="Arnold A.E."/>
            <person name="Ju Y.M."/>
            <person name="Slot J.C."/>
            <person name="Ahrendt S."/>
            <person name="Moore L.P."/>
            <person name="Eastman K.E."/>
            <person name="Scott K."/>
            <person name="Konkel Z."/>
            <person name="Mondo S.J."/>
            <person name="Kuo A."/>
            <person name="Hayes R.D."/>
            <person name="Haridas S."/>
            <person name="Andreopoulos B."/>
            <person name="Riley R."/>
            <person name="LaButti K."/>
            <person name="Pangilinan J."/>
            <person name="Lipzen A."/>
            <person name="Amirebrahimi M."/>
            <person name="Yan J."/>
            <person name="Adam C."/>
            <person name="Keymanesh K."/>
            <person name="Ng V."/>
            <person name="Louie K."/>
            <person name="Northen T."/>
            <person name="Drula E."/>
            <person name="Henrissat B."/>
            <person name="Hsieh H.M."/>
            <person name="Youens-Clark K."/>
            <person name="Lutzoni F."/>
            <person name="Miadlikowska J."/>
            <person name="Eastwood D.C."/>
            <person name="Hamelin R.C."/>
            <person name="Grigoriev I.V."/>
            <person name="U'Ren J.M."/>
        </authorList>
    </citation>
    <scope>NUCLEOTIDE SEQUENCE [LARGE SCALE GENOMIC DNA]</scope>
    <source>
        <strain evidence="1 2">ER1909</strain>
    </source>
</reference>
<dbReference type="Proteomes" id="UP001497680">
    <property type="component" value="Unassembled WGS sequence"/>
</dbReference>
<proteinExistence type="predicted"/>
<gene>
    <name evidence="1" type="ORF">F4821DRAFT_198334</name>
</gene>